<feature type="region of interest" description="Disordered" evidence="1">
    <location>
        <begin position="147"/>
        <end position="180"/>
    </location>
</feature>
<feature type="compositionally biased region" description="Polar residues" evidence="1">
    <location>
        <begin position="89"/>
        <end position="103"/>
    </location>
</feature>
<reference evidence="3 4" key="1">
    <citation type="journal article" date="2021" name="Elife">
        <title>Chloroplast acquisition without the gene transfer in kleptoplastic sea slugs, Plakobranchus ocellatus.</title>
        <authorList>
            <person name="Maeda T."/>
            <person name="Takahashi S."/>
            <person name="Yoshida T."/>
            <person name="Shimamura S."/>
            <person name="Takaki Y."/>
            <person name="Nagai Y."/>
            <person name="Toyoda A."/>
            <person name="Suzuki Y."/>
            <person name="Arimoto A."/>
            <person name="Ishii H."/>
            <person name="Satoh N."/>
            <person name="Nishiyama T."/>
            <person name="Hasebe M."/>
            <person name="Maruyama T."/>
            <person name="Minagawa J."/>
            <person name="Obokata J."/>
            <person name="Shigenobu S."/>
        </authorList>
    </citation>
    <scope>NUCLEOTIDE SEQUENCE [LARGE SCALE GENOMIC DNA]</scope>
</reference>
<accession>A0AAV4JRJ7</accession>
<dbReference type="AlphaFoldDB" id="A0AAV4JRJ7"/>
<evidence type="ECO:0000256" key="2">
    <source>
        <dbReference type="SAM" id="Phobius"/>
    </source>
</evidence>
<protein>
    <recommendedName>
        <fullName evidence="5">G-protein coupled receptors family 1 profile domain-containing protein</fullName>
    </recommendedName>
</protein>
<dbReference type="Proteomes" id="UP000762676">
    <property type="component" value="Unassembled WGS sequence"/>
</dbReference>
<sequence length="180" mass="20264">MAVFVDQGPTFTHHSEALFLVNAFSSLSLLNALANPVIYIWRFEMVRKETLQILGPMKGLFSPCCKRRHEEKESEMVVSDEPAIERNRNSQCSERSGVDTASTRVSAECSERIFRDFSRSSQDYVTRISQDKGPDFGMSSQDYVTRISQDKGPDFGMSSPSCASRISQDKEPDFVLSSQN</sequence>
<proteinExistence type="predicted"/>
<feature type="transmembrane region" description="Helical" evidence="2">
    <location>
        <begin position="20"/>
        <end position="41"/>
    </location>
</feature>
<evidence type="ECO:0008006" key="5">
    <source>
        <dbReference type="Google" id="ProtNLM"/>
    </source>
</evidence>
<keyword evidence="4" id="KW-1185">Reference proteome</keyword>
<evidence type="ECO:0000256" key="1">
    <source>
        <dbReference type="SAM" id="MobiDB-lite"/>
    </source>
</evidence>
<dbReference type="EMBL" id="BMAT01010276">
    <property type="protein sequence ID" value="GFS23562.1"/>
    <property type="molecule type" value="Genomic_DNA"/>
</dbReference>
<evidence type="ECO:0000313" key="3">
    <source>
        <dbReference type="EMBL" id="GFS23562.1"/>
    </source>
</evidence>
<organism evidence="3 4">
    <name type="scientific">Elysia marginata</name>
    <dbReference type="NCBI Taxonomy" id="1093978"/>
    <lineage>
        <taxon>Eukaryota</taxon>
        <taxon>Metazoa</taxon>
        <taxon>Spiralia</taxon>
        <taxon>Lophotrochozoa</taxon>
        <taxon>Mollusca</taxon>
        <taxon>Gastropoda</taxon>
        <taxon>Heterobranchia</taxon>
        <taxon>Euthyneura</taxon>
        <taxon>Panpulmonata</taxon>
        <taxon>Sacoglossa</taxon>
        <taxon>Placobranchoidea</taxon>
        <taxon>Plakobranchidae</taxon>
        <taxon>Elysia</taxon>
    </lineage>
</organism>
<evidence type="ECO:0000313" key="4">
    <source>
        <dbReference type="Proteomes" id="UP000762676"/>
    </source>
</evidence>
<dbReference type="Gene3D" id="1.20.1070.10">
    <property type="entry name" value="Rhodopsin 7-helix transmembrane proteins"/>
    <property type="match status" value="1"/>
</dbReference>
<feature type="region of interest" description="Disordered" evidence="1">
    <location>
        <begin position="72"/>
        <end position="103"/>
    </location>
</feature>
<keyword evidence="2" id="KW-0472">Membrane</keyword>
<keyword evidence="2" id="KW-0812">Transmembrane</keyword>
<comment type="caution">
    <text evidence="3">The sequence shown here is derived from an EMBL/GenBank/DDBJ whole genome shotgun (WGS) entry which is preliminary data.</text>
</comment>
<gene>
    <name evidence="3" type="ORF">ElyMa_005136300</name>
</gene>
<keyword evidence="2" id="KW-1133">Transmembrane helix</keyword>
<name>A0AAV4JRJ7_9GAST</name>